<name>A0A914DBB6_9BILA</name>
<dbReference type="WBParaSite" id="ACRNAN_scaffold2184.g18836.t1">
    <property type="protein sequence ID" value="ACRNAN_scaffold2184.g18836.t1"/>
    <property type="gene ID" value="ACRNAN_scaffold2184.g18836"/>
</dbReference>
<sequence length="121" mass="13251">MTPIGQLPKGNFNSGQDVKFCSFIKKRLMSNKGGTAANTRKGNVELAVIKDFADEIDANALESLTLGLVDRHRESRLDWELVPRKREAEDFASVDGDSQDADFAAIVSSFSDDFPSDGIIL</sequence>
<dbReference type="Proteomes" id="UP000887540">
    <property type="component" value="Unplaced"/>
</dbReference>
<proteinExistence type="predicted"/>
<dbReference type="AlphaFoldDB" id="A0A914DBB6"/>
<reference evidence="2" key="1">
    <citation type="submission" date="2022-11" db="UniProtKB">
        <authorList>
            <consortium name="WormBaseParasite"/>
        </authorList>
    </citation>
    <scope>IDENTIFICATION</scope>
</reference>
<organism evidence="1 2">
    <name type="scientific">Acrobeloides nanus</name>
    <dbReference type="NCBI Taxonomy" id="290746"/>
    <lineage>
        <taxon>Eukaryota</taxon>
        <taxon>Metazoa</taxon>
        <taxon>Ecdysozoa</taxon>
        <taxon>Nematoda</taxon>
        <taxon>Chromadorea</taxon>
        <taxon>Rhabditida</taxon>
        <taxon>Tylenchina</taxon>
        <taxon>Cephalobomorpha</taxon>
        <taxon>Cephaloboidea</taxon>
        <taxon>Cephalobidae</taxon>
        <taxon>Acrobeloides</taxon>
    </lineage>
</organism>
<accession>A0A914DBB6</accession>
<keyword evidence="1" id="KW-1185">Reference proteome</keyword>
<evidence type="ECO:0000313" key="2">
    <source>
        <dbReference type="WBParaSite" id="ACRNAN_scaffold2184.g18836.t1"/>
    </source>
</evidence>
<evidence type="ECO:0000313" key="1">
    <source>
        <dbReference type="Proteomes" id="UP000887540"/>
    </source>
</evidence>
<protein>
    <submittedName>
        <fullName evidence="2">Uncharacterized protein</fullName>
    </submittedName>
</protein>